<dbReference type="EMBL" id="MH797002">
    <property type="protein sequence ID" value="AYW35349.1"/>
    <property type="molecule type" value="Genomic_DNA"/>
</dbReference>
<name>A0A2Z6C5R9_NPVAP</name>
<protein>
    <submittedName>
        <fullName evidence="2">Uncharacterized protein</fullName>
    </submittedName>
</protein>
<gene>
    <name evidence="2" type="primary">orf4</name>
    <name evidence="1" type="synonym">ORF4</name>
</gene>
<proteinExistence type="predicted"/>
<reference evidence="1" key="2">
    <citation type="submission" date="2018-08" db="EMBL/GenBank/DDBJ databases">
        <title>Genetic characterization of an alphabaculovirus causing tiger band disease in the oak tasar silkworm, Antheraea proylei.</title>
        <authorList>
            <person name="Tourangbam S."/>
            <person name="Malcolm F.J."/>
            <person name="Luikham R."/>
            <person name="Kshetrimayum M."/>
            <person name="Yumnam R."/>
            <person name="Rajkumari L."/>
        </authorList>
    </citation>
    <scope>NUCLEOTIDE SEQUENCE</scope>
    <source>
        <strain evidence="1">TkhulenIBD</strain>
    </source>
</reference>
<reference evidence="2" key="1">
    <citation type="submission" date="2018-03" db="EMBL/GenBank/DDBJ databases">
        <title>Whole genome comparison of nucleopolyhedroviruses isolated from saturniine wild silkworms in Asian countries.</title>
        <authorList>
            <person name="Sasaki K."/>
            <person name="Kajiura Z."/>
            <person name="Ponnuvel K.M."/>
            <person name="Kobayashi J."/>
        </authorList>
    </citation>
    <scope>NUCLEOTIDE SEQUENCE</scope>
    <source>
        <strain evidence="2">Manipur</strain>
    </source>
</reference>
<organism evidence="2">
    <name type="scientific">Antheraea proylei nucleopolyhedrovirus</name>
    <dbReference type="NCBI Taxonomy" id="2126611"/>
    <lineage>
        <taxon>Viruses</taxon>
        <taxon>Viruses incertae sedis</taxon>
        <taxon>Naldaviricetes</taxon>
        <taxon>Lefavirales</taxon>
        <taxon>Baculoviridae</taxon>
        <taxon>Alphabaculovirus</taxon>
        <taxon>Alphabaculovirus anpernyi</taxon>
    </lineage>
</organism>
<accession>A0A2Z6C5R9</accession>
<evidence type="ECO:0000313" key="2">
    <source>
        <dbReference type="EMBL" id="BBD50762.1"/>
    </source>
</evidence>
<sequence length="76" mass="8170">MSNKQIILTEHDEFFIVQPLQPPAVEVSPPEPDDPALCLTTQAHTQFVVNSPVDDATACAGLVFQKIVSSNLPIVG</sequence>
<dbReference type="EMBL" id="LC375539">
    <property type="protein sequence ID" value="BBD50762.1"/>
    <property type="molecule type" value="Genomic_DNA"/>
</dbReference>
<evidence type="ECO:0000313" key="1">
    <source>
        <dbReference type="EMBL" id="AYW35349.1"/>
    </source>
</evidence>